<evidence type="ECO:0000313" key="3">
    <source>
        <dbReference type="Proteomes" id="UP001057291"/>
    </source>
</evidence>
<evidence type="ECO:0008006" key="4">
    <source>
        <dbReference type="Google" id="ProtNLM"/>
    </source>
</evidence>
<name>A0AAV4LKL6_9BACL</name>
<organism evidence="2 3">
    <name type="scientific">Collibacillus ludicampi</name>
    <dbReference type="NCBI Taxonomy" id="2771369"/>
    <lineage>
        <taxon>Bacteria</taxon>
        <taxon>Bacillati</taxon>
        <taxon>Bacillota</taxon>
        <taxon>Bacilli</taxon>
        <taxon>Bacillales</taxon>
        <taxon>Alicyclobacillaceae</taxon>
        <taxon>Collibacillus</taxon>
    </lineage>
</organism>
<comment type="caution">
    <text evidence="2">The sequence shown here is derived from an EMBL/GenBank/DDBJ whole genome shotgun (WGS) entry which is preliminary data.</text>
</comment>
<gene>
    <name evidence="2" type="ORF">DNHGIG_38850</name>
</gene>
<dbReference type="InterPro" id="IPR005531">
    <property type="entry name" value="Asp23"/>
</dbReference>
<dbReference type="RefSeq" id="WP_282201223.1">
    <property type="nucleotide sequence ID" value="NZ_BOQE01000001.1"/>
</dbReference>
<dbReference type="Pfam" id="PF03780">
    <property type="entry name" value="Asp23"/>
    <property type="match status" value="1"/>
</dbReference>
<dbReference type="Proteomes" id="UP001057291">
    <property type="component" value="Unassembled WGS sequence"/>
</dbReference>
<dbReference type="EMBL" id="BOQE01000001">
    <property type="protein sequence ID" value="GIM48336.1"/>
    <property type="molecule type" value="Genomic_DNA"/>
</dbReference>
<evidence type="ECO:0000256" key="1">
    <source>
        <dbReference type="ARBA" id="ARBA00005721"/>
    </source>
</evidence>
<reference evidence="2" key="1">
    <citation type="journal article" date="2023" name="Int. J. Syst. Evol. Microbiol.">
        <title>Collibacillus ludicampi gen. nov., sp. nov., a new soil bacterium of the family Alicyclobacillaceae.</title>
        <authorList>
            <person name="Jojima T."/>
            <person name="Ioku Y."/>
            <person name="Fukuta Y."/>
            <person name="Shirasaka N."/>
            <person name="Matsumura Y."/>
            <person name="Mori M."/>
        </authorList>
    </citation>
    <scope>NUCLEOTIDE SEQUENCE</scope>
    <source>
        <strain evidence="2">TP075</strain>
    </source>
</reference>
<sequence>MNAKTCVTFSNKAIRSVIQRVFTEIKEAKIKRTVSVRRNNQEIEIELSVAICYGSSIPEIVKTIRKKIGEEMKQVTRLNVRSIDVFVAGIDHSRGTGGMKS</sequence>
<proteinExistence type="inferred from homology"/>
<keyword evidence="3" id="KW-1185">Reference proteome</keyword>
<dbReference type="AlphaFoldDB" id="A0AAV4LKL6"/>
<dbReference type="PANTHER" id="PTHR34297">
    <property type="entry name" value="HYPOTHETICAL CYTOSOLIC PROTEIN-RELATED"/>
    <property type="match status" value="1"/>
</dbReference>
<comment type="similarity">
    <text evidence="1">Belongs to the asp23 family.</text>
</comment>
<evidence type="ECO:0000313" key="2">
    <source>
        <dbReference type="EMBL" id="GIM48336.1"/>
    </source>
</evidence>
<accession>A0AAV4LKL6</accession>
<protein>
    <recommendedName>
        <fullName evidence="4">Asp23/Gls24 family envelope stress response protein</fullName>
    </recommendedName>
</protein>